<dbReference type="EMBL" id="LXQA011414120">
    <property type="protein sequence ID" value="MCI96417.1"/>
    <property type="molecule type" value="Genomic_DNA"/>
</dbReference>
<feature type="non-terminal residue" evidence="1">
    <location>
        <position position="1"/>
    </location>
</feature>
<accession>A0A392W7R3</accession>
<dbReference type="AlphaFoldDB" id="A0A392W7R3"/>
<dbReference type="Proteomes" id="UP000265520">
    <property type="component" value="Unassembled WGS sequence"/>
</dbReference>
<protein>
    <submittedName>
        <fullName evidence="1">Uncharacterized protein</fullName>
    </submittedName>
</protein>
<organism evidence="1 2">
    <name type="scientific">Trifolium medium</name>
    <dbReference type="NCBI Taxonomy" id="97028"/>
    <lineage>
        <taxon>Eukaryota</taxon>
        <taxon>Viridiplantae</taxon>
        <taxon>Streptophyta</taxon>
        <taxon>Embryophyta</taxon>
        <taxon>Tracheophyta</taxon>
        <taxon>Spermatophyta</taxon>
        <taxon>Magnoliopsida</taxon>
        <taxon>eudicotyledons</taxon>
        <taxon>Gunneridae</taxon>
        <taxon>Pentapetalae</taxon>
        <taxon>rosids</taxon>
        <taxon>fabids</taxon>
        <taxon>Fabales</taxon>
        <taxon>Fabaceae</taxon>
        <taxon>Papilionoideae</taxon>
        <taxon>50 kb inversion clade</taxon>
        <taxon>NPAAA clade</taxon>
        <taxon>Hologalegina</taxon>
        <taxon>IRL clade</taxon>
        <taxon>Trifolieae</taxon>
        <taxon>Trifolium</taxon>
    </lineage>
</organism>
<sequence length="45" mass="5077">HSSVRAYRRMAIIDFGHPSLISEVEMTVDLGQLMLQITECKGKTN</sequence>
<proteinExistence type="predicted"/>
<name>A0A392W7R3_9FABA</name>
<evidence type="ECO:0000313" key="2">
    <source>
        <dbReference type="Proteomes" id="UP000265520"/>
    </source>
</evidence>
<reference evidence="1 2" key="1">
    <citation type="journal article" date="2018" name="Front. Plant Sci.">
        <title>Red Clover (Trifolium pratense) and Zigzag Clover (T. medium) - A Picture of Genomic Similarities and Differences.</title>
        <authorList>
            <person name="Dluhosova J."/>
            <person name="Istvanek J."/>
            <person name="Nedelnik J."/>
            <person name="Repkova J."/>
        </authorList>
    </citation>
    <scope>NUCLEOTIDE SEQUENCE [LARGE SCALE GENOMIC DNA]</scope>
    <source>
        <strain evidence="2">cv. 10/8</strain>
        <tissue evidence="1">Leaf</tissue>
    </source>
</reference>
<evidence type="ECO:0000313" key="1">
    <source>
        <dbReference type="EMBL" id="MCI96417.1"/>
    </source>
</evidence>
<comment type="caution">
    <text evidence="1">The sequence shown here is derived from an EMBL/GenBank/DDBJ whole genome shotgun (WGS) entry which is preliminary data.</text>
</comment>
<keyword evidence="2" id="KW-1185">Reference proteome</keyword>